<keyword evidence="8" id="KW-0067">ATP-binding</keyword>
<keyword evidence="5" id="KW-0819">tRNA processing</keyword>
<gene>
    <name evidence="11" type="primary">tsaE</name>
    <name evidence="11" type="ORF">EG856_03080</name>
</gene>
<dbReference type="KEGG" id="mphi:EG856_03080"/>
<proteinExistence type="inferred from homology"/>
<dbReference type="EMBL" id="CP034841">
    <property type="protein sequence ID" value="QBF34881.1"/>
    <property type="molecule type" value="Genomic_DNA"/>
</dbReference>
<keyword evidence="4" id="KW-0963">Cytoplasm</keyword>
<organism evidence="11 12">
    <name type="scientific">Mycoplasmopsis phocirhinis</name>
    <dbReference type="NCBI Taxonomy" id="142650"/>
    <lineage>
        <taxon>Bacteria</taxon>
        <taxon>Bacillati</taxon>
        <taxon>Mycoplasmatota</taxon>
        <taxon>Mycoplasmoidales</taxon>
        <taxon>Metamycoplasmataceae</taxon>
        <taxon>Mycoplasmopsis</taxon>
    </lineage>
</organism>
<dbReference type="GO" id="GO:0046872">
    <property type="term" value="F:metal ion binding"/>
    <property type="evidence" value="ECO:0007669"/>
    <property type="project" value="UniProtKB-KW"/>
</dbReference>
<dbReference type="GO" id="GO:0005524">
    <property type="term" value="F:ATP binding"/>
    <property type="evidence" value="ECO:0007669"/>
    <property type="project" value="UniProtKB-KW"/>
</dbReference>
<evidence type="ECO:0000256" key="8">
    <source>
        <dbReference type="ARBA" id="ARBA00022840"/>
    </source>
</evidence>
<evidence type="ECO:0000256" key="1">
    <source>
        <dbReference type="ARBA" id="ARBA00004496"/>
    </source>
</evidence>
<accession>A0A4P6MSN6</accession>
<keyword evidence="9" id="KW-0460">Magnesium</keyword>
<evidence type="ECO:0000256" key="2">
    <source>
        <dbReference type="ARBA" id="ARBA00007599"/>
    </source>
</evidence>
<dbReference type="GO" id="GO:0016740">
    <property type="term" value="F:transferase activity"/>
    <property type="evidence" value="ECO:0007669"/>
    <property type="project" value="UniProtKB-KW"/>
</dbReference>
<evidence type="ECO:0000313" key="12">
    <source>
        <dbReference type="Proteomes" id="UP000289326"/>
    </source>
</evidence>
<evidence type="ECO:0000256" key="9">
    <source>
        <dbReference type="ARBA" id="ARBA00022842"/>
    </source>
</evidence>
<comment type="subcellular location">
    <subcellularLocation>
        <location evidence="1">Cytoplasm</location>
    </subcellularLocation>
</comment>
<dbReference type="GO" id="GO:0005737">
    <property type="term" value="C:cytoplasm"/>
    <property type="evidence" value="ECO:0007669"/>
    <property type="project" value="UniProtKB-SubCell"/>
</dbReference>
<keyword evidence="7" id="KW-0547">Nucleotide-binding</keyword>
<evidence type="ECO:0000256" key="10">
    <source>
        <dbReference type="ARBA" id="ARBA00032441"/>
    </source>
</evidence>
<dbReference type="InterPro" id="IPR027417">
    <property type="entry name" value="P-loop_NTPase"/>
</dbReference>
<reference evidence="11 12" key="1">
    <citation type="submission" date="2019-01" db="EMBL/GenBank/DDBJ databases">
        <title>Complete sequence and annotation of the Mycoplasma phocirhinis strain 852T genome.</title>
        <authorList>
            <person name="Frasca S.Jr."/>
            <person name="Kutish G.F."/>
            <person name="Castellanos Gell J."/>
            <person name="Michaels D.L."/>
            <person name="Brown D.R."/>
        </authorList>
    </citation>
    <scope>NUCLEOTIDE SEQUENCE [LARGE SCALE GENOMIC DNA]</scope>
    <source>
        <strain evidence="11 12">852</strain>
    </source>
</reference>
<protein>
    <recommendedName>
        <fullName evidence="3">tRNA threonylcarbamoyladenosine biosynthesis protein TsaE</fullName>
    </recommendedName>
    <alternativeName>
        <fullName evidence="10">t(6)A37 threonylcarbamoyladenosine biosynthesis protein TsaE</fullName>
    </alternativeName>
</protein>
<dbReference type="PANTHER" id="PTHR33540:SF2">
    <property type="entry name" value="TRNA THREONYLCARBAMOYLADENOSINE BIOSYNTHESIS PROTEIN TSAE"/>
    <property type="match status" value="1"/>
</dbReference>
<evidence type="ECO:0000256" key="4">
    <source>
        <dbReference type="ARBA" id="ARBA00022490"/>
    </source>
</evidence>
<evidence type="ECO:0000256" key="7">
    <source>
        <dbReference type="ARBA" id="ARBA00022741"/>
    </source>
</evidence>
<evidence type="ECO:0000256" key="3">
    <source>
        <dbReference type="ARBA" id="ARBA00019010"/>
    </source>
</evidence>
<evidence type="ECO:0000256" key="6">
    <source>
        <dbReference type="ARBA" id="ARBA00022723"/>
    </source>
</evidence>
<evidence type="ECO:0000256" key="5">
    <source>
        <dbReference type="ARBA" id="ARBA00022694"/>
    </source>
</evidence>
<dbReference type="Gene3D" id="3.40.50.300">
    <property type="entry name" value="P-loop containing nucleotide triphosphate hydrolases"/>
    <property type="match status" value="1"/>
</dbReference>
<dbReference type="PANTHER" id="PTHR33540">
    <property type="entry name" value="TRNA THREONYLCARBAMOYLADENOSINE BIOSYNTHESIS PROTEIN TSAE"/>
    <property type="match status" value="1"/>
</dbReference>
<dbReference type="Pfam" id="PF02367">
    <property type="entry name" value="TsaE"/>
    <property type="match status" value="1"/>
</dbReference>
<sequence>MQQTFKVSNGSSIKHIAEFILANLTSSKIILLNGDLGAGKTTLVKEIAKLIGIKEQITSPTFNYMKDYSGLVHIDAYHLSEDLIEFEDYYLDNIVAIEWSDNISHSYKNYIDIRISLDEQNNHIFEIKEYK</sequence>
<dbReference type="OrthoDB" id="9815896at2"/>
<evidence type="ECO:0000313" key="11">
    <source>
        <dbReference type="EMBL" id="QBF34881.1"/>
    </source>
</evidence>
<dbReference type="NCBIfam" id="TIGR00150">
    <property type="entry name" value="T6A_YjeE"/>
    <property type="match status" value="1"/>
</dbReference>
<dbReference type="AlphaFoldDB" id="A0A4P6MSN6"/>
<dbReference type="GO" id="GO:0002949">
    <property type="term" value="P:tRNA threonylcarbamoyladenosine modification"/>
    <property type="evidence" value="ECO:0007669"/>
    <property type="project" value="InterPro"/>
</dbReference>
<keyword evidence="12" id="KW-1185">Reference proteome</keyword>
<name>A0A4P6MSN6_9BACT</name>
<dbReference type="InterPro" id="IPR003442">
    <property type="entry name" value="T6A_TsaE"/>
</dbReference>
<keyword evidence="11" id="KW-0808">Transferase</keyword>
<dbReference type="Proteomes" id="UP000289326">
    <property type="component" value="Chromosome"/>
</dbReference>
<dbReference type="SUPFAM" id="SSF52540">
    <property type="entry name" value="P-loop containing nucleoside triphosphate hydrolases"/>
    <property type="match status" value="1"/>
</dbReference>
<keyword evidence="6" id="KW-0479">Metal-binding</keyword>
<comment type="similarity">
    <text evidence="2">Belongs to the TsaE family.</text>
</comment>
<dbReference type="RefSeq" id="WP_130429658.1">
    <property type="nucleotide sequence ID" value="NZ_CP034841.1"/>
</dbReference>